<feature type="region of interest" description="Disordered" evidence="5">
    <location>
        <begin position="116"/>
        <end position="143"/>
    </location>
</feature>
<dbReference type="InterPro" id="IPR003959">
    <property type="entry name" value="ATPase_AAA_core"/>
</dbReference>
<evidence type="ECO:0000256" key="3">
    <source>
        <dbReference type="ARBA" id="ARBA00022840"/>
    </source>
</evidence>
<dbReference type="PANTHER" id="PTHR23074">
    <property type="entry name" value="AAA DOMAIN-CONTAINING"/>
    <property type="match status" value="1"/>
</dbReference>
<evidence type="ECO:0000256" key="2">
    <source>
        <dbReference type="ARBA" id="ARBA00022741"/>
    </source>
</evidence>
<evidence type="ECO:0000256" key="5">
    <source>
        <dbReference type="SAM" id="MobiDB-lite"/>
    </source>
</evidence>
<evidence type="ECO:0000313" key="7">
    <source>
        <dbReference type="EMBL" id="CAD7637865.1"/>
    </source>
</evidence>
<reference evidence="7" key="1">
    <citation type="submission" date="2020-11" db="EMBL/GenBank/DDBJ databases">
        <authorList>
            <person name="Tran Van P."/>
        </authorList>
    </citation>
    <scope>NUCLEOTIDE SEQUENCE</scope>
</reference>
<comment type="similarity">
    <text evidence="1 4">Belongs to the AAA ATPase family.</text>
</comment>
<dbReference type="PANTHER" id="PTHR23074:SF17">
    <property type="entry name" value="FIDGETIN-LIKE PROTEIN 1"/>
    <property type="match status" value="1"/>
</dbReference>
<dbReference type="AlphaFoldDB" id="A0A7R9LA29"/>
<evidence type="ECO:0000256" key="1">
    <source>
        <dbReference type="ARBA" id="ARBA00006914"/>
    </source>
</evidence>
<dbReference type="GO" id="GO:0005524">
    <property type="term" value="F:ATP binding"/>
    <property type="evidence" value="ECO:0007669"/>
    <property type="project" value="UniProtKB-KW"/>
</dbReference>
<dbReference type="PROSITE" id="PS00674">
    <property type="entry name" value="AAA"/>
    <property type="match status" value="1"/>
</dbReference>
<name>A0A7R9LA29_9ACAR</name>
<accession>A0A7R9LA29</accession>
<dbReference type="InterPro" id="IPR041569">
    <property type="entry name" value="AAA_lid_3"/>
</dbReference>
<dbReference type="InterPro" id="IPR003960">
    <property type="entry name" value="ATPase_AAA_CS"/>
</dbReference>
<dbReference type="OrthoDB" id="10251136at2759"/>
<feature type="domain" description="AAA+ ATPase" evidence="6">
    <location>
        <begin position="225"/>
        <end position="361"/>
    </location>
</feature>
<dbReference type="Pfam" id="PF09336">
    <property type="entry name" value="Vps4_C"/>
    <property type="match status" value="1"/>
</dbReference>
<protein>
    <recommendedName>
        <fullName evidence="6">AAA+ ATPase domain-containing protein</fullName>
    </recommendedName>
</protein>
<dbReference type="EMBL" id="CAJPVJ010000146">
    <property type="protein sequence ID" value="CAG2161459.1"/>
    <property type="molecule type" value="Genomic_DNA"/>
</dbReference>
<dbReference type="Proteomes" id="UP000728032">
    <property type="component" value="Unassembled WGS sequence"/>
</dbReference>
<sequence length="470" mass="52634">MAANTGVKIVASEGETGSHVLSICTESIMIELRISSDVFGLISRVWKRMENEPQVARECQRLRFHTNTGVRFMCWLPPSDTWLANQSLETRHNYLLTDSFDDYSVKIVNFSDEWHTSSDGVPSDGNPSDGNCASISAKSSGSQNGFKRKIATLKDWLKTHMKSKNKHLKHIEQHLIIRIEALINSAVEPMDWSKVVGLELEKQRIVEAAINPILRPDLYKGGRTPPKGILLFGPPGTGKSLLARCIAAQKKWTFIPVTVSTLTSHLYGVGEKMVAALFAVARARQPSIIFIDEIDSLLMSRNDGEHEATLRMTNEFLNQFDGMGTAPGEQLLIIGATNRPHSLDGAARRRFEVRLYIRLPDANARKQYITNFIKSNKSVKHTLKSSEIQSLADITDGYSCADMKALCREVANIPMRGVMDIMRLKAEDIRAVTFKDFREGLSAVKPTVKSGELEVYEKWNNDFGAIRRQL</sequence>
<dbReference type="GO" id="GO:0016887">
    <property type="term" value="F:ATP hydrolysis activity"/>
    <property type="evidence" value="ECO:0007669"/>
    <property type="project" value="InterPro"/>
</dbReference>
<proteinExistence type="inferred from homology"/>
<keyword evidence="2 4" id="KW-0547">Nucleotide-binding</keyword>
<dbReference type="Gene3D" id="1.10.8.60">
    <property type="match status" value="1"/>
</dbReference>
<dbReference type="FunFam" id="1.10.8.60:FF:000022">
    <property type="entry name" value="Fidgetin like 1"/>
    <property type="match status" value="1"/>
</dbReference>
<organism evidence="7">
    <name type="scientific">Oppiella nova</name>
    <dbReference type="NCBI Taxonomy" id="334625"/>
    <lineage>
        <taxon>Eukaryota</taxon>
        <taxon>Metazoa</taxon>
        <taxon>Ecdysozoa</taxon>
        <taxon>Arthropoda</taxon>
        <taxon>Chelicerata</taxon>
        <taxon>Arachnida</taxon>
        <taxon>Acari</taxon>
        <taxon>Acariformes</taxon>
        <taxon>Sarcoptiformes</taxon>
        <taxon>Oribatida</taxon>
        <taxon>Brachypylina</taxon>
        <taxon>Oppioidea</taxon>
        <taxon>Oppiidae</taxon>
        <taxon>Oppiella</taxon>
    </lineage>
</organism>
<dbReference type="Pfam" id="PF17862">
    <property type="entry name" value="AAA_lid_3"/>
    <property type="match status" value="1"/>
</dbReference>
<evidence type="ECO:0000259" key="6">
    <source>
        <dbReference type="SMART" id="SM00382"/>
    </source>
</evidence>
<dbReference type="InterPro" id="IPR015415">
    <property type="entry name" value="Spast_Vps4_C"/>
</dbReference>
<dbReference type="Gene3D" id="3.40.50.300">
    <property type="entry name" value="P-loop containing nucleotide triphosphate hydrolases"/>
    <property type="match status" value="1"/>
</dbReference>
<keyword evidence="3 4" id="KW-0067">ATP-binding</keyword>
<dbReference type="InterPro" id="IPR003593">
    <property type="entry name" value="AAA+_ATPase"/>
</dbReference>
<dbReference type="SMART" id="SM00382">
    <property type="entry name" value="AAA"/>
    <property type="match status" value="1"/>
</dbReference>
<dbReference type="InterPro" id="IPR027417">
    <property type="entry name" value="P-loop_NTPase"/>
</dbReference>
<dbReference type="EMBL" id="OC914971">
    <property type="protein sequence ID" value="CAD7637865.1"/>
    <property type="molecule type" value="Genomic_DNA"/>
</dbReference>
<evidence type="ECO:0000256" key="4">
    <source>
        <dbReference type="RuleBase" id="RU003651"/>
    </source>
</evidence>
<gene>
    <name evidence="7" type="ORF">ONB1V03_LOCUS1066</name>
</gene>
<keyword evidence="8" id="KW-1185">Reference proteome</keyword>
<dbReference type="InterPro" id="IPR050304">
    <property type="entry name" value="MT-severing_AAA_ATPase"/>
</dbReference>
<evidence type="ECO:0000313" key="8">
    <source>
        <dbReference type="Proteomes" id="UP000728032"/>
    </source>
</evidence>
<dbReference type="SUPFAM" id="SSF52540">
    <property type="entry name" value="P-loop containing nucleoside triphosphate hydrolases"/>
    <property type="match status" value="1"/>
</dbReference>
<dbReference type="Pfam" id="PF00004">
    <property type="entry name" value="AAA"/>
    <property type="match status" value="1"/>
</dbReference>
<feature type="compositionally biased region" description="Polar residues" evidence="5">
    <location>
        <begin position="117"/>
        <end position="143"/>
    </location>
</feature>